<protein>
    <submittedName>
        <fullName evidence="1">Uncharacterized protein</fullName>
    </submittedName>
</protein>
<reference evidence="1 2" key="1">
    <citation type="journal article" date="2013" name="ISME J.">
        <title>A metabolic model for members of the genus Tetrasphaera involved in enhanced biological phosphorus removal.</title>
        <authorList>
            <person name="Kristiansen R."/>
            <person name="Nguyen H.T.T."/>
            <person name="Saunders A.M."/>
            <person name="Nielsen J.L."/>
            <person name="Wimmer R."/>
            <person name="Le V.Q."/>
            <person name="McIlroy S.J."/>
            <person name="Petrovski S."/>
            <person name="Seviour R.J."/>
            <person name="Calteau A."/>
            <person name="Nielsen K.L."/>
            <person name="Nielsen P.H."/>
        </authorList>
    </citation>
    <scope>NUCLEOTIDE SEQUENCE [LARGE SCALE GENOMIC DNA]</scope>
    <source>
        <strain evidence="1 2">Ben 74</strain>
    </source>
</reference>
<dbReference type="Proteomes" id="UP000035720">
    <property type="component" value="Unassembled WGS sequence"/>
</dbReference>
<evidence type="ECO:0000313" key="2">
    <source>
        <dbReference type="Proteomes" id="UP000035720"/>
    </source>
</evidence>
<dbReference type="RefSeq" id="WP_157038529.1">
    <property type="nucleotide sequence ID" value="NZ_HF571038.1"/>
</dbReference>
<dbReference type="AlphaFoldDB" id="A0A077MBJ1"/>
<sequence length="45" mass="5011">MDRDTRPDFASTVMIPAIQEFIKNPTDIDGITKNIQAQKVSIFGS</sequence>
<dbReference type="OrthoDB" id="8663148at2"/>
<organism evidence="1 2">
    <name type="scientific">Nostocoides jenkinsii Ben 74</name>
    <dbReference type="NCBI Taxonomy" id="1193518"/>
    <lineage>
        <taxon>Bacteria</taxon>
        <taxon>Bacillati</taxon>
        <taxon>Actinomycetota</taxon>
        <taxon>Actinomycetes</taxon>
        <taxon>Micrococcales</taxon>
        <taxon>Intrasporangiaceae</taxon>
        <taxon>Nostocoides</taxon>
    </lineage>
</organism>
<name>A0A077MBJ1_9MICO</name>
<gene>
    <name evidence="1" type="ORF">BN13_510019</name>
</gene>
<proteinExistence type="predicted"/>
<evidence type="ECO:0000313" key="1">
    <source>
        <dbReference type="EMBL" id="CCI53949.1"/>
    </source>
</evidence>
<keyword evidence="2" id="KW-1185">Reference proteome</keyword>
<dbReference type="EMBL" id="CAJC01000163">
    <property type="protein sequence ID" value="CCI53949.1"/>
    <property type="molecule type" value="Genomic_DNA"/>
</dbReference>
<dbReference type="STRING" id="1193518.BN13_510019"/>
<accession>A0A077MBJ1</accession>
<comment type="caution">
    <text evidence="1">The sequence shown here is derived from an EMBL/GenBank/DDBJ whole genome shotgun (WGS) entry which is preliminary data.</text>
</comment>